<reference evidence="1 2" key="1">
    <citation type="journal article" date="2022" name="New Phytol.">
        <title>Ecological generalism drives hyperdiversity of secondary metabolite gene clusters in xylarialean endophytes.</title>
        <authorList>
            <person name="Franco M.E.E."/>
            <person name="Wisecaver J.H."/>
            <person name="Arnold A.E."/>
            <person name="Ju Y.M."/>
            <person name="Slot J.C."/>
            <person name="Ahrendt S."/>
            <person name="Moore L.P."/>
            <person name="Eastman K.E."/>
            <person name="Scott K."/>
            <person name="Konkel Z."/>
            <person name="Mondo S.J."/>
            <person name="Kuo A."/>
            <person name="Hayes R.D."/>
            <person name="Haridas S."/>
            <person name="Andreopoulos B."/>
            <person name="Riley R."/>
            <person name="LaButti K."/>
            <person name="Pangilinan J."/>
            <person name="Lipzen A."/>
            <person name="Amirebrahimi M."/>
            <person name="Yan J."/>
            <person name="Adam C."/>
            <person name="Keymanesh K."/>
            <person name="Ng V."/>
            <person name="Louie K."/>
            <person name="Northen T."/>
            <person name="Drula E."/>
            <person name="Henrissat B."/>
            <person name="Hsieh H.M."/>
            <person name="Youens-Clark K."/>
            <person name="Lutzoni F."/>
            <person name="Miadlikowska J."/>
            <person name="Eastwood D.C."/>
            <person name="Hamelin R.C."/>
            <person name="Grigoriev I.V."/>
            <person name="U'Ren J.M."/>
        </authorList>
    </citation>
    <scope>NUCLEOTIDE SEQUENCE [LARGE SCALE GENOMIC DNA]</scope>
    <source>
        <strain evidence="1 2">ER1909</strain>
    </source>
</reference>
<dbReference type="Proteomes" id="UP001497680">
    <property type="component" value="Unassembled WGS sequence"/>
</dbReference>
<name>A0ACC0D4Q9_9PEZI</name>
<evidence type="ECO:0000313" key="2">
    <source>
        <dbReference type="Proteomes" id="UP001497680"/>
    </source>
</evidence>
<proteinExistence type="predicted"/>
<keyword evidence="2" id="KW-1185">Reference proteome</keyword>
<accession>A0ACC0D4Q9</accession>
<gene>
    <name evidence="1" type="ORF">F4821DRAFT_235523</name>
</gene>
<organism evidence="1 2">
    <name type="scientific">Hypoxylon rubiginosum</name>
    <dbReference type="NCBI Taxonomy" id="110542"/>
    <lineage>
        <taxon>Eukaryota</taxon>
        <taxon>Fungi</taxon>
        <taxon>Dikarya</taxon>
        <taxon>Ascomycota</taxon>
        <taxon>Pezizomycotina</taxon>
        <taxon>Sordariomycetes</taxon>
        <taxon>Xylariomycetidae</taxon>
        <taxon>Xylariales</taxon>
        <taxon>Hypoxylaceae</taxon>
        <taxon>Hypoxylon</taxon>
    </lineage>
</organism>
<dbReference type="EMBL" id="MU394306">
    <property type="protein sequence ID" value="KAI6087633.1"/>
    <property type="molecule type" value="Genomic_DNA"/>
</dbReference>
<protein>
    <submittedName>
        <fullName evidence="1">Kinetochore complex Sim4 subunit Fta1-domain-containing protein</fullName>
    </submittedName>
</protein>
<sequence length="481" mass="52560">MPPRRRKRDDAPTATAAASPSPSPSPAPEEPPSPQSDDATPSSFSSRPDDDDDEEPPRFFNTTFTTYRASPLYLSGKALTPARLQLLSRRLRDALVGDVVRGVQVGLVGESSSDGGALSRTGALEAVVWRWVDAARILGRERQGRSVELGGQDDSEDRERGEEEDGKKKKRVLCIELRYENARFSAMLMPDFADGEDPVASGAARAPWAWQQDSNGNGEDVDRGVFLHLPLVIFRMPAPLKSVLISFLSNTFDCRISPLALGTRTLVSSWEAWLSDSRQAVSKDVLFTLGFHIEPPESESKDPKHDGGEGPALKPGPQQQQGLKTIDIAIPAAEVHRFLRVGEAQTAAPTNKRKPGAATVLSEQQQSRRRRKLAGGKDEEGWAWRGDAEREEEKETIEQPFTEALAAYTWHHLGLDMFHPGVRVQRVACDAFALSEGRLKVFAPAGGDNGAVWRLVRDLARRARGNSGWGSGAAIGMTISQ</sequence>
<evidence type="ECO:0000313" key="1">
    <source>
        <dbReference type="EMBL" id="KAI6087633.1"/>
    </source>
</evidence>
<comment type="caution">
    <text evidence="1">The sequence shown here is derived from an EMBL/GenBank/DDBJ whole genome shotgun (WGS) entry which is preliminary data.</text>
</comment>